<feature type="transmembrane region" description="Helical" evidence="1">
    <location>
        <begin position="147"/>
        <end position="167"/>
    </location>
</feature>
<organism evidence="2">
    <name type="scientific">Dichomitus squalens</name>
    <dbReference type="NCBI Taxonomy" id="114155"/>
    <lineage>
        <taxon>Eukaryota</taxon>
        <taxon>Fungi</taxon>
        <taxon>Dikarya</taxon>
        <taxon>Basidiomycota</taxon>
        <taxon>Agaricomycotina</taxon>
        <taxon>Agaricomycetes</taxon>
        <taxon>Polyporales</taxon>
        <taxon>Polyporaceae</taxon>
        <taxon>Dichomitus</taxon>
    </lineage>
</organism>
<gene>
    <name evidence="2" type="ORF">BD311DRAFT_563852</name>
</gene>
<name>A0A4Q9MCQ8_9APHY</name>
<dbReference type="AlphaFoldDB" id="A0A4Q9MCQ8"/>
<reference evidence="2" key="1">
    <citation type="submission" date="2019-01" db="EMBL/GenBank/DDBJ databases">
        <title>Draft genome sequences of three monokaryotic isolates of the white-rot basidiomycete fungus Dichomitus squalens.</title>
        <authorList>
            <consortium name="DOE Joint Genome Institute"/>
            <person name="Lopez S.C."/>
            <person name="Andreopoulos B."/>
            <person name="Pangilinan J."/>
            <person name="Lipzen A."/>
            <person name="Riley R."/>
            <person name="Ahrendt S."/>
            <person name="Ng V."/>
            <person name="Barry K."/>
            <person name="Daum C."/>
            <person name="Grigoriev I.V."/>
            <person name="Hilden K.S."/>
            <person name="Makela M.R."/>
            <person name="de Vries R.P."/>
        </authorList>
    </citation>
    <scope>NUCLEOTIDE SEQUENCE [LARGE SCALE GENOMIC DNA]</scope>
    <source>
        <strain evidence="2">OM18370.1</strain>
    </source>
</reference>
<dbReference type="Proteomes" id="UP000292957">
    <property type="component" value="Unassembled WGS sequence"/>
</dbReference>
<accession>A0A4Q9MCQ8</accession>
<sequence>MWIWVSLRCRSPHVQLKVYLHHRFMMYMERIQAGHGRRRCDLRWAMHSARLDLQTHRSVDIHIASQNSFSNSTPCIAPFRIISWHTRGFAMQQVRDQRTGNVNVQDAVRESIVETLSAPLYGSVNVIDVCLDASCMSQRVNSCLSDVLAWTCVPCLLCAWLVVSIIYSP</sequence>
<proteinExistence type="predicted"/>
<evidence type="ECO:0000256" key="1">
    <source>
        <dbReference type="SAM" id="Phobius"/>
    </source>
</evidence>
<evidence type="ECO:0000313" key="2">
    <source>
        <dbReference type="EMBL" id="TBU24327.1"/>
    </source>
</evidence>
<keyword evidence="1" id="KW-0812">Transmembrane</keyword>
<keyword evidence="1" id="KW-0472">Membrane</keyword>
<keyword evidence="1" id="KW-1133">Transmembrane helix</keyword>
<dbReference type="EMBL" id="ML143482">
    <property type="protein sequence ID" value="TBU24327.1"/>
    <property type="molecule type" value="Genomic_DNA"/>
</dbReference>
<protein>
    <submittedName>
        <fullName evidence="2">Uncharacterized protein</fullName>
    </submittedName>
</protein>